<feature type="compositionally biased region" description="Low complexity" evidence="1">
    <location>
        <begin position="40"/>
        <end position="52"/>
    </location>
</feature>
<feature type="region of interest" description="Disordered" evidence="1">
    <location>
        <begin position="1"/>
        <end position="99"/>
    </location>
</feature>
<accession>A2F4H4</accession>
<reference evidence="2" key="2">
    <citation type="journal article" date="2007" name="Science">
        <title>Draft genome sequence of the sexually transmitted pathogen Trichomonas vaginalis.</title>
        <authorList>
            <person name="Carlton J.M."/>
            <person name="Hirt R.P."/>
            <person name="Silva J.C."/>
            <person name="Delcher A.L."/>
            <person name="Schatz M."/>
            <person name="Zhao Q."/>
            <person name="Wortman J.R."/>
            <person name="Bidwell S.L."/>
            <person name="Alsmark U.C.M."/>
            <person name="Besteiro S."/>
            <person name="Sicheritz-Ponten T."/>
            <person name="Noel C.J."/>
            <person name="Dacks J.B."/>
            <person name="Foster P.G."/>
            <person name="Simillion C."/>
            <person name="Van de Peer Y."/>
            <person name="Miranda-Saavedra D."/>
            <person name="Barton G.J."/>
            <person name="Westrop G.D."/>
            <person name="Mueller S."/>
            <person name="Dessi D."/>
            <person name="Fiori P.L."/>
            <person name="Ren Q."/>
            <person name="Paulsen I."/>
            <person name="Zhang H."/>
            <person name="Bastida-Corcuera F.D."/>
            <person name="Simoes-Barbosa A."/>
            <person name="Brown M.T."/>
            <person name="Hayes R.D."/>
            <person name="Mukherjee M."/>
            <person name="Okumura C.Y."/>
            <person name="Schneider R."/>
            <person name="Smith A.J."/>
            <person name="Vanacova S."/>
            <person name="Villalvazo M."/>
            <person name="Haas B.J."/>
            <person name="Pertea M."/>
            <person name="Feldblyum T.V."/>
            <person name="Utterback T.R."/>
            <person name="Shu C.L."/>
            <person name="Osoegawa K."/>
            <person name="de Jong P.J."/>
            <person name="Hrdy I."/>
            <person name="Horvathova L."/>
            <person name="Zubacova Z."/>
            <person name="Dolezal P."/>
            <person name="Malik S.B."/>
            <person name="Logsdon J.M. Jr."/>
            <person name="Henze K."/>
            <person name="Gupta A."/>
            <person name="Wang C.C."/>
            <person name="Dunne R.L."/>
            <person name="Upcroft J.A."/>
            <person name="Upcroft P."/>
            <person name="White O."/>
            <person name="Salzberg S.L."/>
            <person name="Tang P."/>
            <person name="Chiu C.-H."/>
            <person name="Lee Y.-S."/>
            <person name="Embley T.M."/>
            <person name="Coombs G.H."/>
            <person name="Mottram J.C."/>
            <person name="Tachezy J."/>
            <person name="Fraser-Liggett C.M."/>
            <person name="Johnson P.J."/>
        </authorList>
    </citation>
    <scope>NUCLEOTIDE SEQUENCE [LARGE SCALE GENOMIC DNA]</scope>
    <source>
        <strain evidence="2">G3</strain>
    </source>
</reference>
<reference evidence="2" key="1">
    <citation type="submission" date="2006-10" db="EMBL/GenBank/DDBJ databases">
        <authorList>
            <person name="Amadeo P."/>
            <person name="Zhao Q."/>
            <person name="Wortman J."/>
            <person name="Fraser-Liggett C."/>
            <person name="Carlton J."/>
        </authorList>
    </citation>
    <scope>NUCLEOTIDE SEQUENCE</scope>
    <source>
        <strain evidence="2">G3</strain>
    </source>
</reference>
<dbReference type="RefSeq" id="XP_001313112.1">
    <property type="nucleotide sequence ID" value="XM_001313111.1"/>
</dbReference>
<dbReference type="AlphaFoldDB" id="A2F4H4"/>
<proteinExistence type="predicted"/>
<dbReference type="KEGG" id="tva:4758002"/>
<evidence type="ECO:0000256" key="1">
    <source>
        <dbReference type="SAM" id="MobiDB-lite"/>
    </source>
</evidence>
<evidence type="ECO:0000313" key="2">
    <source>
        <dbReference type="EMBL" id="EAY00183.1"/>
    </source>
</evidence>
<dbReference type="InParanoid" id="A2F4H4"/>
<dbReference type="Proteomes" id="UP000001542">
    <property type="component" value="Unassembled WGS sequence"/>
</dbReference>
<sequence>MDETPTPVCVNDNQKLNGETENKTPHMEPISTSKSDEKINNQNINSSKSVNSDIPQNDSHKKADNQAITNENHNEINIYNKQNKLSKDTPSRQSLTQLT</sequence>
<feature type="compositionally biased region" description="Polar residues" evidence="1">
    <location>
        <begin position="66"/>
        <end position="83"/>
    </location>
</feature>
<evidence type="ECO:0000313" key="3">
    <source>
        <dbReference type="Proteomes" id="UP000001542"/>
    </source>
</evidence>
<dbReference type="VEuPathDB" id="TrichDB:TVAGG3_0421970"/>
<organism evidence="2 3">
    <name type="scientific">Trichomonas vaginalis (strain ATCC PRA-98 / G3)</name>
    <dbReference type="NCBI Taxonomy" id="412133"/>
    <lineage>
        <taxon>Eukaryota</taxon>
        <taxon>Metamonada</taxon>
        <taxon>Parabasalia</taxon>
        <taxon>Trichomonadida</taxon>
        <taxon>Trichomonadidae</taxon>
        <taxon>Trichomonas</taxon>
    </lineage>
</organism>
<name>A2F4H4_TRIV3</name>
<keyword evidence="3" id="KW-1185">Reference proteome</keyword>
<dbReference type="EMBL" id="DS113610">
    <property type="protein sequence ID" value="EAY00183.1"/>
    <property type="molecule type" value="Genomic_DNA"/>
</dbReference>
<protein>
    <submittedName>
        <fullName evidence="2">Uncharacterized protein</fullName>
    </submittedName>
</protein>
<gene>
    <name evidence="2" type="ORF">TVAG_007130</name>
</gene>
<dbReference type="VEuPathDB" id="TrichDB:TVAG_007130"/>